<evidence type="ECO:0000256" key="9">
    <source>
        <dbReference type="ARBA" id="ARBA00023187"/>
    </source>
</evidence>
<keyword evidence="6 12" id="KW-0863">Zinc-finger</keyword>
<name>A0AAU9Y588_9CNID</name>
<evidence type="ECO:0000256" key="6">
    <source>
        <dbReference type="ARBA" id="ARBA00022771"/>
    </source>
</evidence>
<feature type="zinc finger region" description="C3H1-type" evidence="12">
    <location>
        <begin position="75"/>
        <end position="102"/>
    </location>
</feature>
<dbReference type="InterPro" id="IPR032297">
    <property type="entry name" value="Torus"/>
</dbReference>
<dbReference type="GO" id="GO:0008270">
    <property type="term" value="F:zinc ion binding"/>
    <property type="evidence" value="ECO:0007669"/>
    <property type="project" value="UniProtKB-KW"/>
</dbReference>
<keyword evidence="3" id="KW-0507">mRNA processing</keyword>
<dbReference type="PANTHER" id="PTHR14089:SF2">
    <property type="entry name" value="PRE-MRNA-SPLICING FACTOR CWC2"/>
    <property type="match status" value="1"/>
</dbReference>
<dbReference type="EMBL" id="CALNXJ010000185">
    <property type="protein sequence ID" value="CAH3168629.1"/>
    <property type="molecule type" value="Genomic_DNA"/>
</dbReference>
<evidence type="ECO:0000256" key="10">
    <source>
        <dbReference type="ARBA" id="ARBA00023242"/>
    </source>
</evidence>
<dbReference type="InterPro" id="IPR000504">
    <property type="entry name" value="RRM_dom"/>
</dbReference>
<evidence type="ECO:0000259" key="14">
    <source>
        <dbReference type="PROSITE" id="PS50102"/>
    </source>
</evidence>
<dbReference type="AlphaFoldDB" id="A0AAU9Y588"/>
<keyword evidence="7 12" id="KW-0862">Zinc</keyword>
<dbReference type="InterPro" id="IPR035979">
    <property type="entry name" value="RBD_domain_sf"/>
</dbReference>
<feature type="domain" description="C3H1-type" evidence="15">
    <location>
        <begin position="75"/>
        <end position="102"/>
    </location>
</feature>
<evidence type="ECO:0000256" key="2">
    <source>
        <dbReference type="ARBA" id="ARBA00008024"/>
    </source>
</evidence>
<evidence type="ECO:0000256" key="7">
    <source>
        <dbReference type="ARBA" id="ARBA00022833"/>
    </source>
</evidence>
<dbReference type="SMART" id="SM00360">
    <property type="entry name" value="RRM"/>
    <property type="match status" value="1"/>
</dbReference>
<evidence type="ECO:0000256" key="13">
    <source>
        <dbReference type="SAM" id="MobiDB-lite"/>
    </source>
</evidence>
<dbReference type="SUPFAM" id="SSF54928">
    <property type="entry name" value="RNA-binding domain, RBD"/>
    <property type="match status" value="1"/>
</dbReference>
<dbReference type="InterPro" id="IPR012677">
    <property type="entry name" value="Nucleotide-bd_a/b_plait_sf"/>
</dbReference>
<dbReference type="Gene3D" id="3.30.70.330">
    <property type="match status" value="1"/>
</dbReference>
<feature type="domain" description="RRM" evidence="14">
    <location>
        <begin position="143"/>
        <end position="217"/>
    </location>
</feature>
<organism evidence="16 17">
    <name type="scientific">Pocillopora meandrina</name>
    <dbReference type="NCBI Taxonomy" id="46732"/>
    <lineage>
        <taxon>Eukaryota</taxon>
        <taxon>Metazoa</taxon>
        <taxon>Cnidaria</taxon>
        <taxon>Anthozoa</taxon>
        <taxon>Hexacorallia</taxon>
        <taxon>Scleractinia</taxon>
        <taxon>Astrocoeniina</taxon>
        <taxon>Pocilloporidae</taxon>
        <taxon>Pocillopora</taxon>
    </lineage>
</organism>
<comment type="subcellular location">
    <subcellularLocation>
        <location evidence="1">Nucleus</location>
    </subcellularLocation>
</comment>
<evidence type="ECO:0000313" key="16">
    <source>
        <dbReference type="EMBL" id="CAH3168629.1"/>
    </source>
</evidence>
<evidence type="ECO:0000256" key="4">
    <source>
        <dbReference type="ARBA" id="ARBA00022723"/>
    </source>
</evidence>
<dbReference type="InterPro" id="IPR039171">
    <property type="entry name" value="Cwc2/Slt11"/>
</dbReference>
<dbReference type="GO" id="GO:0000974">
    <property type="term" value="C:Prp19 complex"/>
    <property type="evidence" value="ECO:0007669"/>
    <property type="project" value="TreeGrafter"/>
</dbReference>
<reference evidence="16 17" key="1">
    <citation type="submission" date="2022-05" db="EMBL/GenBank/DDBJ databases">
        <authorList>
            <consortium name="Genoscope - CEA"/>
            <person name="William W."/>
        </authorList>
    </citation>
    <scope>NUCLEOTIDE SEQUENCE [LARGE SCALE GENOMIC DNA]</scope>
</reference>
<keyword evidence="10" id="KW-0539">Nucleus</keyword>
<dbReference type="GO" id="GO:0071006">
    <property type="term" value="C:U2-type catalytic step 1 spliceosome"/>
    <property type="evidence" value="ECO:0007669"/>
    <property type="project" value="TreeGrafter"/>
</dbReference>
<comment type="similarity">
    <text evidence="2">Belongs to the RRM CWC2 family.</text>
</comment>
<evidence type="ECO:0000256" key="5">
    <source>
        <dbReference type="ARBA" id="ARBA00022728"/>
    </source>
</evidence>
<dbReference type="InterPro" id="IPR034181">
    <property type="entry name" value="Cwc2_RRM"/>
</dbReference>
<feature type="region of interest" description="Disordered" evidence="13">
    <location>
        <begin position="1"/>
        <end position="29"/>
    </location>
</feature>
<keyword evidence="5" id="KW-0747">Spliceosome</keyword>
<comment type="caution">
    <text evidence="16">The sequence shown here is derived from an EMBL/GenBank/DDBJ whole genome shotgun (WGS) entry which is preliminary data.</text>
</comment>
<evidence type="ECO:0008006" key="18">
    <source>
        <dbReference type="Google" id="ProtNLM"/>
    </source>
</evidence>
<gene>
    <name evidence="16" type="ORF">PMEA_00009346</name>
</gene>
<accession>A0AAU9Y588</accession>
<dbReference type="GO" id="GO:0006397">
    <property type="term" value="P:mRNA processing"/>
    <property type="evidence" value="ECO:0007669"/>
    <property type="project" value="UniProtKB-KW"/>
</dbReference>
<evidence type="ECO:0000256" key="3">
    <source>
        <dbReference type="ARBA" id="ARBA00022664"/>
    </source>
</evidence>
<feature type="compositionally biased region" description="Polar residues" evidence="13">
    <location>
        <begin position="16"/>
        <end position="28"/>
    </location>
</feature>
<dbReference type="GO" id="GO:0036002">
    <property type="term" value="F:pre-mRNA binding"/>
    <property type="evidence" value="ECO:0007669"/>
    <property type="project" value="TreeGrafter"/>
</dbReference>
<protein>
    <recommendedName>
        <fullName evidence="18">Pre-mRNA-splicing factor CWC2</fullName>
    </recommendedName>
</protein>
<dbReference type="CDD" id="cd12360">
    <property type="entry name" value="RRM_cwf2"/>
    <property type="match status" value="1"/>
</dbReference>
<evidence type="ECO:0000256" key="8">
    <source>
        <dbReference type="ARBA" id="ARBA00022884"/>
    </source>
</evidence>
<dbReference type="PROSITE" id="PS50102">
    <property type="entry name" value="RRM"/>
    <property type="match status" value="1"/>
</dbReference>
<evidence type="ECO:0000256" key="1">
    <source>
        <dbReference type="ARBA" id="ARBA00004123"/>
    </source>
</evidence>
<dbReference type="GO" id="GO:0008380">
    <property type="term" value="P:RNA splicing"/>
    <property type="evidence" value="ECO:0007669"/>
    <property type="project" value="UniProtKB-KW"/>
</dbReference>
<dbReference type="Pfam" id="PF00076">
    <property type="entry name" value="RRM_1"/>
    <property type="match status" value="1"/>
</dbReference>
<dbReference type="Pfam" id="PF16131">
    <property type="entry name" value="Torus"/>
    <property type="match status" value="1"/>
</dbReference>
<keyword evidence="17" id="KW-1185">Reference proteome</keyword>
<dbReference type="PANTHER" id="PTHR14089">
    <property type="entry name" value="PRE-MRNA-SPLICING FACTOR RBM22"/>
    <property type="match status" value="1"/>
</dbReference>
<dbReference type="PROSITE" id="PS50103">
    <property type="entry name" value="ZF_C3H1"/>
    <property type="match status" value="1"/>
</dbReference>
<evidence type="ECO:0000256" key="11">
    <source>
        <dbReference type="PROSITE-ProRule" id="PRU00176"/>
    </source>
</evidence>
<evidence type="ECO:0000256" key="12">
    <source>
        <dbReference type="PROSITE-ProRule" id="PRU00723"/>
    </source>
</evidence>
<dbReference type="GO" id="GO:0071007">
    <property type="term" value="C:U2-type catalytic step 2 spliceosome"/>
    <property type="evidence" value="ECO:0007669"/>
    <property type="project" value="TreeGrafter"/>
</dbReference>
<dbReference type="Proteomes" id="UP001159428">
    <property type="component" value="Unassembled WGS sequence"/>
</dbReference>
<proteinExistence type="inferred from homology"/>
<evidence type="ECO:0000259" key="15">
    <source>
        <dbReference type="PROSITE" id="PS50103"/>
    </source>
</evidence>
<sequence length="384" mass="43477">MAAAANSHASRRNARKQISQPVGPQRSENFPGKTYNIWYNKNVGERGHFREKIPATTRCSITEDSGTTKGSSRQWDGTYICLKFSRGCCPLGYECSWIHNLPSDEFESTLDTTKDCFGRERHEHVRDDQSGVGSFSADEQTAKTLYVGGISVTSDLQSIVYRHFKEWGEIDNVRVLQSKGVAFVRYKNRSNAEFAKEAMQSQALDNKEILNIRWATEDPNPWVKKRKIENSKERLASAILQDYDGPLRLPHHDNVKDNSFPQKRRNIDHDLKESGEAIGYYPDTDYQYYEPNTGTDMKYDVHAAQLTETNQGSGYNTVSKSPPKTLSDLIQWSKQQVSLNRANELSHSKHPGNETIMEKKDELGSISLISAYDSSSDDDIEGNS</sequence>
<dbReference type="GO" id="GO:0017070">
    <property type="term" value="F:U6 snRNA binding"/>
    <property type="evidence" value="ECO:0007669"/>
    <property type="project" value="TreeGrafter"/>
</dbReference>
<keyword evidence="4 12" id="KW-0479">Metal-binding</keyword>
<keyword evidence="9" id="KW-0508">mRNA splicing</keyword>
<keyword evidence="8 11" id="KW-0694">RNA-binding</keyword>
<evidence type="ECO:0000313" key="17">
    <source>
        <dbReference type="Proteomes" id="UP001159428"/>
    </source>
</evidence>
<dbReference type="InterPro" id="IPR000571">
    <property type="entry name" value="Znf_CCCH"/>
</dbReference>
<dbReference type="FunFam" id="3.30.70.330:FF:000502">
    <property type="entry name" value="Pre-mRNA-splicing factor cwc2, putative"/>
    <property type="match status" value="1"/>
</dbReference>